<protein>
    <submittedName>
        <fullName evidence="1">Uncharacterized protein</fullName>
    </submittedName>
</protein>
<reference evidence="1" key="1">
    <citation type="journal article" date="2015" name="Nature">
        <title>Complex archaea that bridge the gap between prokaryotes and eukaryotes.</title>
        <authorList>
            <person name="Spang A."/>
            <person name="Saw J.H."/>
            <person name="Jorgensen S.L."/>
            <person name="Zaremba-Niedzwiedzka K."/>
            <person name="Martijn J."/>
            <person name="Lind A.E."/>
            <person name="van Eijk R."/>
            <person name="Schleper C."/>
            <person name="Guy L."/>
            <person name="Ettema T.J."/>
        </authorList>
    </citation>
    <scope>NUCLEOTIDE SEQUENCE</scope>
</reference>
<comment type="caution">
    <text evidence="1">The sequence shown here is derived from an EMBL/GenBank/DDBJ whole genome shotgun (WGS) entry which is preliminary data.</text>
</comment>
<proteinExistence type="predicted"/>
<accession>A0A0F9QYP8</accession>
<sequence length="1104" mass="132326">MENDKFYKLVLPVDFILFDIKNFKQVQHRRLKLLEKIILSISDYFSTSEISVYEILFTTCLKISMKPLIQSILDELYYNNYLELETNFKIDSLNKNLNKILKDVYKPKGSITRIPTLESSKNYLDFSIEIIQREIQKIISQTRYLYQYKINQRGIKALKEDRIKTYKDDGNSSLELISMECPNDKLSILNHLISSQETSGFTRLRATEKNIYLIISEILTDRDNLLKSKDIDFDFISFNNNTEIEETSKNGTLVLSYDLNSRLVDVDVQKGLLNNNLQEIINDNIEFLEKNQILDCKPFDFLQEKILNLRDDFQYSKDKFRIFNSKIYLYVDSIEELNYVKEFLPKAYKDSINDKSYQFEYNDPDYNLKITFPLVIYPNSNNYDVFSAYTKHFIYYNYIVEKKLVSYKDMDDIFTIVNQRYSEIEEKLSEALQLHRSSLYKDFIEKDEYEIYIVDDFIKFKFSSDFPDLISNKYEIIINTERIPINIILKLGLNEVKSLYTHYPEGIRTTELQMRNKEINEIKYEVKLFPNRSIITQKELFILLLMRKFGINRLVMLQDLTNSIYEILDDWDNISELYGEKFNNLLRNLIADNKSQEFSEFYKECHEDNNFLLSVIEIEANKNKSQLEIELNLEIGTPFEFNLANKQYSLLYYLNPQDIYDALDEKKNELNIIKKSLIEHQEIYSVYINENLTLNTNLIRIIKFDNQRQDSEKLLIKLYLFIFSKILKQQGIYSSIKESFRQFENYIKDYNKILHENNFDDLIPFQFSEEFYPTFIDEINKSGYFFIENLIIDKINTQFHKDFEFNINFLKVSEESNQNVCYEINETNIEQISNNFYLTKPLTIRVSINDKEIEINCYLLPQMNDQKIFQMQFFDDIITKRVIESKKDADDEDYFLLEELREVFEAEFDKLIKVSDLVKQEHFLTNTRIRKYINKKLKDDEFLKNFLILNPFINKQIQRDPILSKYQLFNPNKIEISTRERHIKLKLSKKEIQSFDNINDFKHIAGTYVLNFEIKNKSLEYNYSFNAFDQYSVGYIELLKHYFKKNNKYSSESFINVNYKQFISEIQQKYKNSKYLNEINKIIKNQNVFKLFLSEMDGILKKTQ</sequence>
<dbReference type="EMBL" id="LAZR01001605">
    <property type="protein sequence ID" value="KKN42097.1"/>
    <property type="molecule type" value="Genomic_DNA"/>
</dbReference>
<gene>
    <name evidence="1" type="ORF">LCGC14_0716740</name>
</gene>
<name>A0A0F9QYP8_9ZZZZ</name>
<evidence type="ECO:0000313" key="1">
    <source>
        <dbReference type="EMBL" id="KKN42097.1"/>
    </source>
</evidence>
<dbReference type="AlphaFoldDB" id="A0A0F9QYP8"/>
<organism evidence="1">
    <name type="scientific">marine sediment metagenome</name>
    <dbReference type="NCBI Taxonomy" id="412755"/>
    <lineage>
        <taxon>unclassified sequences</taxon>
        <taxon>metagenomes</taxon>
        <taxon>ecological metagenomes</taxon>
    </lineage>
</organism>